<evidence type="ECO:0000256" key="1">
    <source>
        <dbReference type="ARBA" id="ARBA00008324"/>
    </source>
</evidence>
<comment type="caution">
    <text evidence="4">The sequence shown here is derived from an EMBL/GenBank/DDBJ whole genome shotgun (WGS) entry which is preliminary data.</text>
</comment>
<dbReference type="PANTHER" id="PTHR43240:SF5">
    <property type="entry name" value="1,4-DIHYDROXY-2-NAPHTHOYL-COA THIOESTERASE 1"/>
    <property type="match status" value="1"/>
</dbReference>
<dbReference type="Proteomes" id="UP000589351">
    <property type="component" value="Unassembled WGS sequence"/>
</dbReference>
<dbReference type="EMBL" id="CAJEWD010000008">
    <property type="protein sequence ID" value="CAD2080028.1"/>
    <property type="molecule type" value="Genomic_DNA"/>
</dbReference>
<dbReference type="AlphaFoldDB" id="A0A6V7RQQ4"/>
<accession>A0A6V7RQQ4</accession>
<keyword evidence="2" id="KW-0378">Hydrolase</keyword>
<protein>
    <submittedName>
        <fullName evidence="4">Esterase YdiI</fullName>
    </submittedName>
</protein>
<dbReference type="SUPFAM" id="SSF54637">
    <property type="entry name" value="Thioesterase/thiol ester dehydrase-isomerase"/>
    <property type="match status" value="1"/>
</dbReference>
<organism evidence="4 5">
    <name type="scientific">Jeotgalicoccus meleagridis</name>
    <dbReference type="NCBI Taxonomy" id="2759181"/>
    <lineage>
        <taxon>Bacteria</taxon>
        <taxon>Bacillati</taxon>
        <taxon>Bacillota</taxon>
        <taxon>Bacilli</taxon>
        <taxon>Bacillales</taxon>
        <taxon>Staphylococcaceae</taxon>
        <taxon>Jeotgalicoccus</taxon>
    </lineage>
</organism>
<evidence type="ECO:0000313" key="4">
    <source>
        <dbReference type="EMBL" id="CAD2080028.1"/>
    </source>
</evidence>
<comment type="similarity">
    <text evidence="1">Belongs to the thioesterase PaaI family.</text>
</comment>
<sequence>MSKNLIDSLGIEVLELKEGYCLVEMPISELALQPFGFIHGGINVVLAETAASIGATYKLADDKIAFGMEVNCNHVAAKRSGKLLAMALRKHKGKTSEVWTIDITDEDDTLIALARMTMAIKEKR</sequence>
<feature type="domain" description="Thioesterase" evidence="3">
    <location>
        <begin position="35"/>
        <end position="111"/>
    </location>
</feature>
<proteinExistence type="inferred from homology"/>
<evidence type="ECO:0000259" key="3">
    <source>
        <dbReference type="Pfam" id="PF03061"/>
    </source>
</evidence>
<reference evidence="4 5" key="1">
    <citation type="submission" date="2020-07" db="EMBL/GenBank/DDBJ databases">
        <authorList>
            <person name="Criscuolo A."/>
        </authorList>
    </citation>
    <scope>NUCLEOTIDE SEQUENCE [LARGE SCALE GENOMIC DNA]</scope>
    <source>
        <strain evidence="4">CIP111649</strain>
    </source>
</reference>
<dbReference type="GO" id="GO:0005829">
    <property type="term" value="C:cytosol"/>
    <property type="evidence" value="ECO:0007669"/>
    <property type="project" value="TreeGrafter"/>
</dbReference>
<dbReference type="InterPro" id="IPR029069">
    <property type="entry name" value="HotDog_dom_sf"/>
</dbReference>
<name>A0A6V7RQQ4_9STAP</name>
<dbReference type="Pfam" id="PF03061">
    <property type="entry name" value="4HBT"/>
    <property type="match status" value="1"/>
</dbReference>
<dbReference type="RefSeq" id="WP_185126330.1">
    <property type="nucleotide sequence ID" value="NZ_CAJEWD010000008.1"/>
</dbReference>
<gene>
    <name evidence="4" type="primary">ydiI</name>
    <name evidence="4" type="ORF">JEODO184_01825</name>
</gene>
<dbReference type="PANTHER" id="PTHR43240">
    <property type="entry name" value="1,4-DIHYDROXY-2-NAPHTHOYL-COA THIOESTERASE 1"/>
    <property type="match status" value="1"/>
</dbReference>
<keyword evidence="5" id="KW-1185">Reference proteome</keyword>
<dbReference type="InterPro" id="IPR003736">
    <property type="entry name" value="PAAI_dom"/>
</dbReference>
<dbReference type="Gene3D" id="3.10.129.10">
    <property type="entry name" value="Hotdog Thioesterase"/>
    <property type="match status" value="1"/>
</dbReference>
<dbReference type="NCBIfam" id="TIGR00369">
    <property type="entry name" value="unchar_dom_1"/>
    <property type="match status" value="1"/>
</dbReference>
<dbReference type="GO" id="GO:0061522">
    <property type="term" value="F:1,4-dihydroxy-2-naphthoyl-CoA thioesterase activity"/>
    <property type="evidence" value="ECO:0007669"/>
    <property type="project" value="TreeGrafter"/>
</dbReference>
<dbReference type="InterPro" id="IPR006683">
    <property type="entry name" value="Thioestr_dom"/>
</dbReference>
<evidence type="ECO:0000313" key="5">
    <source>
        <dbReference type="Proteomes" id="UP000589351"/>
    </source>
</evidence>
<dbReference type="CDD" id="cd03443">
    <property type="entry name" value="PaaI_thioesterase"/>
    <property type="match status" value="1"/>
</dbReference>
<evidence type="ECO:0000256" key="2">
    <source>
        <dbReference type="ARBA" id="ARBA00022801"/>
    </source>
</evidence>